<protein>
    <submittedName>
        <fullName evidence="2">Uncharacterized protein</fullName>
    </submittedName>
</protein>
<feature type="region of interest" description="Disordered" evidence="1">
    <location>
        <begin position="1"/>
        <end position="27"/>
    </location>
</feature>
<proteinExistence type="predicted"/>
<sequence length="237" mass="26708">MNRDITGRASALRRHLKSTPVKEDGGQTHVKRRQFNLHNLYFTESELPYSHITLLTAWDRDGKRSGESASYSCSSRPLSANEFWEMVSEIRPPLGCIGSRRLQKRDARVKRGLHKDKSSPVKLRLFTGDNDKRKLDETRMSRGSDYAPSRSPFHRNCHLSPLSADTRVKEEEEEKSRHLTTSLSLLAHSLYTSTPLSGIASLPPSTDSSLEVSDMSESWAVSSILPTPILPDICNLF</sequence>
<accession>A0ABR3LKB6</accession>
<keyword evidence="3" id="KW-1185">Reference proteome</keyword>
<evidence type="ECO:0000256" key="1">
    <source>
        <dbReference type="SAM" id="MobiDB-lite"/>
    </source>
</evidence>
<evidence type="ECO:0000313" key="3">
    <source>
        <dbReference type="Proteomes" id="UP001558613"/>
    </source>
</evidence>
<comment type="caution">
    <text evidence="2">The sequence shown here is derived from an EMBL/GenBank/DDBJ whole genome shotgun (WGS) entry which is preliminary data.</text>
</comment>
<feature type="compositionally biased region" description="Basic and acidic residues" evidence="1">
    <location>
        <begin position="129"/>
        <end position="142"/>
    </location>
</feature>
<reference evidence="2 3" key="1">
    <citation type="submission" date="2023-09" db="EMBL/GenBank/DDBJ databases">
        <authorList>
            <person name="Wang M."/>
        </authorList>
    </citation>
    <scope>NUCLEOTIDE SEQUENCE [LARGE SCALE GENOMIC DNA]</scope>
    <source>
        <strain evidence="2">GT-2023</strain>
        <tissue evidence="2">Liver</tissue>
    </source>
</reference>
<evidence type="ECO:0000313" key="2">
    <source>
        <dbReference type="EMBL" id="KAL1253328.1"/>
    </source>
</evidence>
<feature type="region of interest" description="Disordered" evidence="1">
    <location>
        <begin position="127"/>
        <end position="151"/>
    </location>
</feature>
<dbReference type="EMBL" id="JAYMGO010000021">
    <property type="protein sequence ID" value="KAL1253328.1"/>
    <property type="molecule type" value="Genomic_DNA"/>
</dbReference>
<gene>
    <name evidence="2" type="ORF">QQF64_018021</name>
</gene>
<organism evidence="2 3">
    <name type="scientific">Cirrhinus molitorella</name>
    <name type="common">mud carp</name>
    <dbReference type="NCBI Taxonomy" id="172907"/>
    <lineage>
        <taxon>Eukaryota</taxon>
        <taxon>Metazoa</taxon>
        <taxon>Chordata</taxon>
        <taxon>Craniata</taxon>
        <taxon>Vertebrata</taxon>
        <taxon>Euteleostomi</taxon>
        <taxon>Actinopterygii</taxon>
        <taxon>Neopterygii</taxon>
        <taxon>Teleostei</taxon>
        <taxon>Ostariophysi</taxon>
        <taxon>Cypriniformes</taxon>
        <taxon>Cyprinidae</taxon>
        <taxon>Labeoninae</taxon>
        <taxon>Labeonini</taxon>
        <taxon>Cirrhinus</taxon>
    </lineage>
</organism>
<dbReference type="Proteomes" id="UP001558613">
    <property type="component" value="Unassembled WGS sequence"/>
</dbReference>
<name>A0ABR3LKB6_9TELE</name>